<name>A0ABV7ZL22_9HELI</name>
<evidence type="ECO:0000256" key="2">
    <source>
        <dbReference type="ARBA" id="ARBA00022490"/>
    </source>
</evidence>
<dbReference type="RefSeq" id="WP_104751589.1">
    <property type="nucleotide sequence ID" value="NZ_FZMF01000002.1"/>
</dbReference>
<comment type="domain">
    <text evidence="10">The last Arg residue of the ACP-binding site is essential for the weak association between ACP/AcpP and FabH.</text>
</comment>
<evidence type="ECO:0000256" key="6">
    <source>
        <dbReference type="ARBA" id="ARBA00023098"/>
    </source>
</evidence>
<keyword evidence="3 10" id="KW-0444">Lipid biosynthesis</keyword>
<dbReference type="PANTHER" id="PTHR34069">
    <property type="entry name" value="3-OXOACYL-[ACYL-CARRIER-PROTEIN] SYNTHASE 3"/>
    <property type="match status" value="1"/>
</dbReference>
<keyword evidence="9 10" id="KW-0012">Acyltransferase</keyword>
<evidence type="ECO:0000256" key="10">
    <source>
        <dbReference type="HAMAP-Rule" id="MF_01815"/>
    </source>
</evidence>
<keyword evidence="7 10" id="KW-0275">Fatty acid biosynthesis</keyword>
<dbReference type="Pfam" id="PF08545">
    <property type="entry name" value="ACP_syn_III"/>
    <property type="match status" value="1"/>
</dbReference>
<comment type="subcellular location">
    <subcellularLocation>
        <location evidence="10">Cytoplasm</location>
    </subcellularLocation>
</comment>
<feature type="active site" evidence="10">
    <location>
        <position position="284"/>
    </location>
</feature>
<dbReference type="Pfam" id="PF08541">
    <property type="entry name" value="ACP_syn_III_C"/>
    <property type="match status" value="1"/>
</dbReference>
<dbReference type="EMBL" id="JBHRZO010000048">
    <property type="protein sequence ID" value="MFC3848192.1"/>
    <property type="molecule type" value="Genomic_DNA"/>
</dbReference>
<dbReference type="CDD" id="cd00830">
    <property type="entry name" value="KAS_III"/>
    <property type="match status" value="1"/>
</dbReference>
<dbReference type="InterPro" id="IPR016039">
    <property type="entry name" value="Thiolase-like"/>
</dbReference>
<comment type="caution">
    <text evidence="13">The sequence shown here is derived from an EMBL/GenBank/DDBJ whole genome shotgun (WGS) entry which is preliminary data.</text>
</comment>
<feature type="region of interest" description="ACP-binding" evidence="10">
    <location>
        <begin position="255"/>
        <end position="259"/>
    </location>
</feature>
<evidence type="ECO:0000256" key="7">
    <source>
        <dbReference type="ARBA" id="ARBA00023160"/>
    </source>
</evidence>
<comment type="catalytic activity">
    <reaction evidence="10">
        <text>malonyl-[ACP] + acetyl-CoA + H(+) = 3-oxobutanoyl-[ACP] + CO2 + CoA</text>
        <dbReference type="Rhea" id="RHEA:12080"/>
        <dbReference type="Rhea" id="RHEA-COMP:9623"/>
        <dbReference type="Rhea" id="RHEA-COMP:9625"/>
        <dbReference type="ChEBI" id="CHEBI:15378"/>
        <dbReference type="ChEBI" id="CHEBI:16526"/>
        <dbReference type="ChEBI" id="CHEBI:57287"/>
        <dbReference type="ChEBI" id="CHEBI:57288"/>
        <dbReference type="ChEBI" id="CHEBI:78449"/>
        <dbReference type="ChEBI" id="CHEBI:78450"/>
        <dbReference type="EC" id="2.3.1.180"/>
    </reaction>
</comment>
<gene>
    <name evidence="10" type="primary">fabH</name>
    <name evidence="13" type="ORF">ACFOPX_06615</name>
</gene>
<dbReference type="PANTHER" id="PTHR34069:SF2">
    <property type="entry name" value="BETA-KETOACYL-[ACYL-CARRIER-PROTEIN] SYNTHASE III"/>
    <property type="match status" value="1"/>
</dbReference>
<dbReference type="NCBIfam" id="NF006829">
    <property type="entry name" value="PRK09352.1"/>
    <property type="match status" value="1"/>
</dbReference>
<sequence length="332" mass="36005">MPYAALKSVASYVPKTCIENSAFEPLLDTSDEWIQKRTGIQTRYFATDEEQSSDLGVKAAQIAIERAGITKEDIDLVLVGTLSPDYMCMPSTACVLSAKLGLQNVPSMDILAACSGFIYLLATAKAFIESGMYAHVLIVGAERCSSILDFEDRSTCVLFGDGAGACVVARTENIKESILDVKIASNGQHANYLYTPRTLKNSSFVHAHNTSTQALQMKGNEVFKLAIKTLLKDVEDILQSNALEPKDITYFIPHQANLRIIQAVQNQLSFTPEQVVLTVQKYGNTSAASIPMAMSDIYEQGKLKKGDLMLLDAFGGGLTWGSALVYYGGGQA</sequence>
<keyword evidence="6 10" id="KW-0443">Lipid metabolism</keyword>
<comment type="function">
    <text evidence="10">Catalyzes the condensation reaction of fatty acid synthesis by the addition to an acyl acceptor of two carbons from malonyl-ACP. Catalyzes the first condensation reaction which initiates fatty acid synthesis and may therefore play a role in governing the total rate of fatty acid production. Possesses both acetoacetyl-ACP synthase and acetyl transacylase activities. Its substrate specificity determines the biosynthesis of branched-chain and/or straight-chain of fatty acids.</text>
</comment>
<evidence type="ECO:0000313" key="13">
    <source>
        <dbReference type="EMBL" id="MFC3848192.1"/>
    </source>
</evidence>
<evidence type="ECO:0000313" key="14">
    <source>
        <dbReference type="Proteomes" id="UP001595783"/>
    </source>
</evidence>
<keyword evidence="5 10" id="KW-0276">Fatty acid metabolism</keyword>
<comment type="similarity">
    <text evidence="1 10">Belongs to the thiolase-like superfamily. FabH family.</text>
</comment>
<keyword evidence="8 10" id="KW-0511">Multifunctional enzyme</keyword>
<evidence type="ECO:0000256" key="1">
    <source>
        <dbReference type="ARBA" id="ARBA00008642"/>
    </source>
</evidence>
<evidence type="ECO:0000259" key="12">
    <source>
        <dbReference type="Pfam" id="PF08545"/>
    </source>
</evidence>
<dbReference type="InterPro" id="IPR013751">
    <property type="entry name" value="ACP_syn_III_N"/>
</dbReference>
<dbReference type="Gene3D" id="3.40.47.10">
    <property type="match status" value="1"/>
</dbReference>
<feature type="active site" evidence="10">
    <location>
        <position position="254"/>
    </location>
</feature>
<dbReference type="NCBIfam" id="TIGR00747">
    <property type="entry name" value="fabH"/>
    <property type="match status" value="1"/>
</dbReference>
<dbReference type="InterPro" id="IPR004655">
    <property type="entry name" value="FabH"/>
</dbReference>
<evidence type="ECO:0000256" key="9">
    <source>
        <dbReference type="ARBA" id="ARBA00023315"/>
    </source>
</evidence>
<reference evidence="14" key="1">
    <citation type="journal article" date="2019" name="Int. J. Syst. Evol. Microbiol.">
        <title>The Global Catalogue of Microorganisms (GCM) 10K type strain sequencing project: providing services to taxonomists for standard genome sequencing and annotation.</title>
        <authorList>
            <consortium name="The Broad Institute Genomics Platform"/>
            <consortium name="The Broad Institute Genome Sequencing Center for Infectious Disease"/>
            <person name="Wu L."/>
            <person name="Ma J."/>
        </authorList>
    </citation>
    <scope>NUCLEOTIDE SEQUENCE [LARGE SCALE GENOMIC DNA]</scope>
    <source>
        <strain evidence="14">CCUG 53816</strain>
    </source>
</reference>
<evidence type="ECO:0000256" key="3">
    <source>
        <dbReference type="ARBA" id="ARBA00022516"/>
    </source>
</evidence>
<feature type="active site" evidence="10">
    <location>
        <position position="114"/>
    </location>
</feature>
<organism evidence="13 14">
    <name type="scientific">Helicobacter baculiformis</name>
    <dbReference type="NCBI Taxonomy" id="427351"/>
    <lineage>
        <taxon>Bacteria</taxon>
        <taxon>Pseudomonadati</taxon>
        <taxon>Campylobacterota</taxon>
        <taxon>Epsilonproteobacteria</taxon>
        <taxon>Campylobacterales</taxon>
        <taxon>Helicobacteraceae</taxon>
        <taxon>Helicobacter</taxon>
    </lineage>
</organism>
<feature type="domain" description="Beta-ketoacyl-[acyl-carrier-protein] synthase III N-terminal" evidence="12">
    <location>
        <begin position="108"/>
        <end position="187"/>
    </location>
</feature>
<evidence type="ECO:0000256" key="5">
    <source>
        <dbReference type="ARBA" id="ARBA00022832"/>
    </source>
</evidence>
<dbReference type="GO" id="GO:0033818">
    <property type="term" value="F:beta-ketoacyl-acyl-carrier-protein synthase III activity"/>
    <property type="evidence" value="ECO:0007669"/>
    <property type="project" value="UniProtKB-EC"/>
</dbReference>
<proteinExistence type="inferred from homology"/>
<keyword evidence="14" id="KW-1185">Reference proteome</keyword>
<evidence type="ECO:0000259" key="11">
    <source>
        <dbReference type="Pfam" id="PF08541"/>
    </source>
</evidence>
<dbReference type="SUPFAM" id="SSF53901">
    <property type="entry name" value="Thiolase-like"/>
    <property type="match status" value="1"/>
</dbReference>
<evidence type="ECO:0000256" key="4">
    <source>
        <dbReference type="ARBA" id="ARBA00022679"/>
    </source>
</evidence>
<keyword evidence="2 10" id="KW-0963">Cytoplasm</keyword>
<dbReference type="HAMAP" id="MF_01815">
    <property type="entry name" value="FabH"/>
    <property type="match status" value="1"/>
</dbReference>
<dbReference type="InterPro" id="IPR013747">
    <property type="entry name" value="ACP_syn_III_C"/>
</dbReference>
<comment type="pathway">
    <text evidence="10">Lipid metabolism; fatty acid biosynthesis.</text>
</comment>
<evidence type="ECO:0000256" key="8">
    <source>
        <dbReference type="ARBA" id="ARBA00023268"/>
    </source>
</evidence>
<feature type="domain" description="Beta-ketoacyl-[acyl-carrier-protein] synthase III C-terminal" evidence="11">
    <location>
        <begin position="238"/>
        <end position="326"/>
    </location>
</feature>
<protein>
    <recommendedName>
        <fullName evidence="10">Beta-ketoacyl-[acyl-carrier-protein] synthase III</fullName>
        <shortName evidence="10">Beta-ketoacyl-ACP synthase III</shortName>
        <shortName evidence="10">KAS III</shortName>
        <ecNumber evidence="10">2.3.1.180</ecNumber>
    </recommendedName>
    <alternativeName>
        <fullName evidence="10">3-oxoacyl-[acyl-carrier-protein] synthase 3</fullName>
    </alternativeName>
    <alternativeName>
        <fullName evidence="10">3-oxoacyl-[acyl-carrier-protein] synthase III</fullName>
    </alternativeName>
</protein>
<comment type="subunit">
    <text evidence="10">Homodimer.</text>
</comment>
<dbReference type="EC" id="2.3.1.180" evidence="10"/>
<dbReference type="Proteomes" id="UP001595783">
    <property type="component" value="Unassembled WGS sequence"/>
</dbReference>
<keyword evidence="4 10" id="KW-0808">Transferase</keyword>
<accession>A0ABV7ZL22</accession>